<dbReference type="SUPFAM" id="SSF51161">
    <property type="entry name" value="Trimeric LpxA-like enzymes"/>
    <property type="match status" value="1"/>
</dbReference>
<dbReference type="Gene3D" id="2.160.10.10">
    <property type="entry name" value="Hexapeptide repeat proteins"/>
    <property type="match status" value="1"/>
</dbReference>
<dbReference type="PANTHER" id="PTHR23416">
    <property type="entry name" value="SIALIC ACID SYNTHASE-RELATED"/>
    <property type="match status" value="1"/>
</dbReference>
<evidence type="ECO:0000313" key="7">
    <source>
        <dbReference type="Proteomes" id="UP001620597"/>
    </source>
</evidence>
<reference evidence="6 7" key="1">
    <citation type="submission" date="2024-03" db="EMBL/GenBank/DDBJ databases">
        <title>High-quality draft genome sequence of Oceanobacter sp. wDCs-4.</title>
        <authorList>
            <person name="Dong C."/>
        </authorList>
    </citation>
    <scope>NUCLEOTIDE SEQUENCE [LARGE SCALE GENOMIC DNA]</scope>
    <source>
        <strain evidence="7">wDCs-4</strain>
    </source>
</reference>
<evidence type="ECO:0000256" key="4">
    <source>
        <dbReference type="ARBA" id="ARBA00023315"/>
    </source>
</evidence>
<proteinExistence type="inferred from homology"/>
<protein>
    <submittedName>
        <fullName evidence="6">DapH/DapD/GlmU-related protein</fullName>
    </submittedName>
</protein>
<name>A0ABW8NEG2_9GAMM</name>
<evidence type="ECO:0000256" key="2">
    <source>
        <dbReference type="ARBA" id="ARBA00022679"/>
    </source>
</evidence>
<dbReference type="InterPro" id="IPR018357">
    <property type="entry name" value="Hexapep_transf_CS"/>
</dbReference>
<keyword evidence="5" id="KW-0472">Membrane</keyword>
<accession>A0ABW8NEG2</accession>
<dbReference type="RefSeq" id="WP_416204817.1">
    <property type="nucleotide sequence ID" value="NZ_JBBKTX010000003.1"/>
</dbReference>
<dbReference type="InterPro" id="IPR001451">
    <property type="entry name" value="Hexapep"/>
</dbReference>
<sequence>MKKKIWWFIHVVFRGLILDVRIWYFRKILGMHIGKGVKISLNAKLDKTNPKGVYIDDDTYVAFDAAILAHDMSRLVHKDVKIGKRCFIGARSIILPGVNIGDEVVVAAGTVVTKDVPDNVVVAGNPAKVIRSVKTGKLGIIREV</sequence>
<dbReference type="InterPro" id="IPR051159">
    <property type="entry name" value="Hexapeptide_acetyltransf"/>
</dbReference>
<keyword evidence="5" id="KW-0812">Transmembrane</keyword>
<dbReference type="PROSITE" id="PS00101">
    <property type="entry name" value="HEXAPEP_TRANSFERASES"/>
    <property type="match status" value="1"/>
</dbReference>
<comment type="similarity">
    <text evidence="1">Belongs to the transferase hexapeptide repeat family.</text>
</comment>
<keyword evidence="4" id="KW-0012">Acyltransferase</keyword>
<keyword evidence="7" id="KW-1185">Reference proteome</keyword>
<comment type="caution">
    <text evidence="6">The sequence shown here is derived from an EMBL/GenBank/DDBJ whole genome shotgun (WGS) entry which is preliminary data.</text>
</comment>
<dbReference type="PANTHER" id="PTHR23416:SF23">
    <property type="entry name" value="ACETYLTRANSFERASE C18B11.09C-RELATED"/>
    <property type="match status" value="1"/>
</dbReference>
<keyword evidence="2" id="KW-0808">Transferase</keyword>
<evidence type="ECO:0000256" key="1">
    <source>
        <dbReference type="ARBA" id="ARBA00007274"/>
    </source>
</evidence>
<dbReference type="EMBL" id="JBBKTX010000003">
    <property type="protein sequence ID" value="MFK4751343.1"/>
    <property type="molecule type" value="Genomic_DNA"/>
</dbReference>
<evidence type="ECO:0000256" key="3">
    <source>
        <dbReference type="ARBA" id="ARBA00022737"/>
    </source>
</evidence>
<feature type="transmembrane region" description="Helical" evidence="5">
    <location>
        <begin position="6"/>
        <end position="25"/>
    </location>
</feature>
<organism evidence="6 7">
    <name type="scientific">Oceanobacter antarcticus</name>
    <dbReference type="NCBI Taxonomy" id="3133425"/>
    <lineage>
        <taxon>Bacteria</taxon>
        <taxon>Pseudomonadati</taxon>
        <taxon>Pseudomonadota</taxon>
        <taxon>Gammaproteobacteria</taxon>
        <taxon>Oceanospirillales</taxon>
        <taxon>Oceanospirillaceae</taxon>
        <taxon>Oceanobacter</taxon>
    </lineage>
</organism>
<gene>
    <name evidence="6" type="ORF">WG929_02870</name>
</gene>
<keyword evidence="3" id="KW-0677">Repeat</keyword>
<dbReference type="Proteomes" id="UP001620597">
    <property type="component" value="Unassembled WGS sequence"/>
</dbReference>
<evidence type="ECO:0000256" key="5">
    <source>
        <dbReference type="SAM" id="Phobius"/>
    </source>
</evidence>
<evidence type="ECO:0000313" key="6">
    <source>
        <dbReference type="EMBL" id="MFK4751343.1"/>
    </source>
</evidence>
<dbReference type="InterPro" id="IPR011004">
    <property type="entry name" value="Trimer_LpxA-like_sf"/>
</dbReference>
<keyword evidence="5" id="KW-1133">Transmembrane helix</keyword>
<dbReference type="Pfam" id="PF14602">
    <property type="entry name" value="Hexapep_2"/>
    <property type="match status" value="1"/>
</dbReference>